<feature type="region of interest" description="Disordered" evidence="1">
    <location>
        <begin position="443"/>
        <end position="464"/>
    </location>
</feature>
<feature type="compositionally biased region" description="Basic and acidic residues" evidence="1">
    <location>
        <begin position="567"/>
        <end position="581"/>
    </location>
</feature>
<keyword evidence="3" id="KW-1185">Reference proteome</keyword>
<feature type="compositionally biased region" description="Polar residues" evidence="1">
    <location>
        <begin position="1012"/>
        <end position="1028"/>
    </location>
</feature>
<dbReference type="AlphaFoldDB" id="A0AAW1T4J0"/>
<protein>
    <submittedName>
        <fullName evidence="2">Uncharacterized protein</fullName>
    </submittedName>
</protein>
<evidence type="ECO:0000313" key="2">
    <source>
        <dbReference type="EMBL" id="KAK9864128.1"/>
    </source>
</evidence>
<sequence>MGLIPIVGCIARIILDPPCIRCQSVIWGSLNAPPAYHTLFTLCLDSLGNVQVECKPDEAQGDLGLLLHIAEVSMRSLVLHPTSGPANKHVHDGAVRRKMDMHGRIDTFIFSCDSCGHSDVTEMTHRLGSALAARSASPAAASEAEDDWNLVQGLPDLQMARFLLQHFLRAKRHFPPNIFTSSTSFQRLPPEIPLHPRHPLEGLWKGSYGPQGVEVVSVALTGHGPLKLTATKLTGDANVPAGKDTFTVDLGMTIDGDEYPFSDTDFLLPDEYCVHATHKPYNESHGIGFFVNDFIAKATGSGDLYQQGWHEASADKAAAFAKWDAFQRVARRKFGLQSGEHVQWHIGAAVAQRFGKFRQRFPRPPTDMAIAKGAGTALGWHHERLLRESLSHGEAELALGRGAAAEGGQQEKPVALPGLLSAIQQAGGSVKDSAAALAGFEGRQQQGRRMGEDGQQEAPDVPEPRKKWGVAALGWFPHSWESIPNEVVNASEPQPLKAVGEGSGAWTRGIRMGREDRWDELYIGREGDRALHRGERPYSSFQRCNPWRWIHFHNIVVRNKTDRMLHEAEAGRGTEDPRPPAEEGMEGYLGRAKPGTFGGTVASRQGKSEILVIWHAFERPKTCVEDEDVQVPRHNLLYFIRTAVRENDGVDYIFNFGGRVDPDMLELIPPYSNVRVRFIDGGTLHSDTCTFQQTILEQGHAIFHQYKYFFLINNGMRGPFVSASMLTENIHWTQPFTSRLSNETKLVGVTISCEVKTHVQGPFLATDRVGIQYVLDLWGGCWGDHWDEIVHAEIGLTQAIMEDGYNVASMQHEYEGLDFRLEPSKLSCRGKLNPSFCCGMEDPLQLHWIKYGGAVMRIGAQSPYLIRAVENLTDATLALTPALTPSTRWQLPSDDWFEQRDAAQRNVARRNTLWRLSSRLFQRVFSLSRSGNQLAGKQAAASARYLTLLSEDEGHKHFRYQLQPHMSGFESDDTIGPLNSDASEEDLARLEHQTKQPRTTLPSKDSDRELSETSGFTLEASSSNSRSLTEPLVTDAPFRPKR</sequence>
<organism evidence="2 3">
    <name type="scientific">Apatococcus fuscideae</name>
    <dbReference type="NCBI Taxonomy" id="2026836"/>
    <lineage>
        <taxon>Eukaryota</taxon>
        <taxon>Viridiplantae</taxon>
        <taxon>Chlorophyta</taxon>
        <taxon>core chlorophytes</taxon>
        <taxon>Trebouxiophyceae</taxon>
        <taxon>Chlorellales</taxon>
        <taxon>Chlorellaceae</taxon>
        <taxon>Apatococcus</taxon>
    </lineage>
</organism>
<evidence type="ECO:0000313" key="3">
    <source>
        <dbReference type="Proteomes" id="UP001485043"/>
    </source>
</evidence>
<reference evidence="2 3" key="1">
    <citation type="journal article" date="2024" name="Nat. Commun.">
        <title>Phylogenomics reveals the evolutionary origins of lichenization in chlorophyte algae.</title>
        <authorList>
            <person name="Puginier C."/>
            <person name="Libourel C."/>
            <person name="Otte J."/>
            <person name="Skaloud P."/>
            <person name="Haon M."/>
            <person name="Grisel S."/>
            <person name="Petersen M."/>
            <person name="Berrin J.G."/>
            <person name="Delaux P.M."/>
            <person name="Dal Grande F."/>
            <person name="Keller J."/>
        </authorList>
    </citation>
    <scope>NUCLEOTIDE SEQUENCE [LARGE SCALE GENOMIC DNA]</scope>
    <source>
        <strain evidence="2 3">SAG 2523</strain>
    </source>
</reference>
<dbReference type="Proteomes" id="UP001485043">
    <property type="component" value="Unassembled WGS sequence"/>
</dbReference>
<proteinExistence type="predicted"/>
<comment type="caution">
    <text evidence="2">The sequence shown here is derived from an EMBL/GenBank/DDBJ whole genome shotgun (WGS) entry which is preliminary data.</text>
</comment>
<gene>
    <name evidence="2" type="ORF">WJX84_011962</name>
</gene>
<name>A0AAW1T4J0_9CHLO</name>
<dbReference type="Pfam" id="PF12014">
    <property type="entry name" value="Cyclin_D1_bind"/>
    <property type="match status" value="1"/>
</dbReference>
<feature type="region of interest" description="Disordered" evidence="1">
    <location>
        <begin position="989"/>
        <end position="1042"/>
    </location>
</feature>
<evidence type="ECO:0000256" key="1">
    <source>
        <dbReference type="SAM" id="MobiDB-lite"/>
    </source>
</evidence>
<dbReference type="EMBL" id="JALJOV010000390">
    <property type="protein sequence ID" value="KAK9864128.1"/>
    <property type="molecule type" value="Genomic_DNA"/>
</dbReference>
<feature type="region of interest" description="Disordered" evidence="1">
    <location>
        <begin position="567"/>
        <end position="592"/>
    </location>
</feature>
<accession>A0AAW1T4J0</accession>